<organism evidence="7 8">
    <name type="scientific">Microlunatus panaciterrae</name>
    <dbReference type="NCBI Taxonomy" id="400768"/>
    <lineage>
        <taxon>Bacteria</taxon>
        <taxon>Bacillati</taxon>
        <taxon>Actinomycetota</taxon>
        <taxon>Actinomycetes</taxon>
        <taxon>Propionibacteriales</taxon>
        <taxon>Propionibacteriaceae</taxon>
        <taxon>Microlunatus</taxon>
    </lineage>
</organism>
<feature type="domain" description="Major facilitator superfamily (MFS) profile" evidence="6">
    <location>
        <begin position="1"/>
        <end position="414"/>
    </location>
</feature>
<dbReference type="InterPro" id="IPR036259">
    <property type="entry name" value="MFS_trans_sf"/>
</dbReference>
<comment type="subcellular location">
    <subcellularLocation>
        <location evidence="1">Cell membrane</location>
        <topology evidence="1">Multi-pass membrane protein</topology>
    </subcellularLocation>
</comment>
<keyword evidence="8" id="KW-1185">Reference proteome</keyword>
<feature type="transmembrane region" description="Helical" evidence="5">
    <location>
        <begin position="12"/>
        <end position="32"/>
    </location>
</feature>
<protein>
    <submittedName>
        <fullName evidence="7">DHA3 family tetracycline resistance protein-like MFS transporter</fullName>
    </submittedName>
</protein>
<dbReference type="Pfam" id="PF07690">
    <property type="entry name" value="MFS_1"/>
    <property type="match status" value="1"/>
</dbReference>
<feature type="transmembrane region" description="Helical" evidence="5">
    <location>
        <begin position="303"/>
        <end position="326"/>
    </location>
</feature>
<comment type="caution">
    <text evidence="7">The sequence shown here is derived from an EMBL/GenBank/DDBJ whole genome shotgun (WGS) entry which is preliminary data.</text>
</comment>
<keyword evidence="4 5" id="KW-0472">Membrane</keyword>
<proteinExistence type="predicted"/>
<evidence type="ECO:0000259" key="6">
    <source>
        <dbReference type="PROSITE" id="PS50850"/>
    </source>
</evidence>
<feature type="transmembrane region" description="Helical" evidence="5">
    <location>
        <begin position="266"/>
        <end position="291"/>
    </location>
</feature>
<evidence type="ECO:0000256" key="4">
    <source>
        <dbReference type="ARBA" id="ARBA00023136"/>
    </source>
</evidence>
<dbReference type="InterPro" id="IPR020846">
    <property type="entry name" value="MFS_dom"/>
</dbReference>
<feature type="transmembrane region" description="Helical" evidence="5">
    <location>
        <begin position="171"/>
        <end position="189"/>
    </location>
</feature>
<feature type="transmembrane region" description="Helical" evidence="5">
    <location>
        <begin position="147"/>
        <end position="165"/>
    </location>
</feature>
<dbReference type="SUPFAM" id="SSF103473">
    <property type="entry name" value="MFS general substrate transporter"/>
    <property type="match status" value="1"/>
</dbReference>
<feature type="transmembrane region" description="Helical" evidence="5">
    <location>
        <begin position="52"/>
        <end position="74"/>
    </location>
</feature>
<feature type="transmembrane region" description="Helical" evidence="5">
    <location>
        <begin position="81"/>
        <end position="100"/>
    </location>
</feature>
<dbReference type="InterPro" id="IPR053160">
    <property type="entry name" value="MFS_DHA3_Transporter"/>
</dbReference>
<feature type="transmembrane region" description="Helical" evidence="5">
    <location>
        <begin position="389"/>
        <end position="408"/>
    </location>
</feature>
<gene>
    <name evidence="7" type="ORF">JOE57_000045</name>
</gene>
<keyword evidence="3 5" id="KW-1133">Transmembrane helix</keyword>
<evidence type="ECO:0000256" key="3">
    <source>
        <dbReference type="ARBA" id="ARBA00022989"/>
    </source>
</evidence>
<dbReference type="InterPro" id="IPR011701">
    <property type="entry name" value="MFS"/>
</dbReference>
<dbReference type="PANTHER" id="PTHR23530:SF1">
    <property type="entry name" value="PERMEASE, MAJOR FACILITATOR SUPERFAMILY-RELATED"/>
    <property type="match status" value="1"/>
</dbReference>
<dbReference type="PANTHER" id="PTHR23530">
    <property type="entry name" value="TRANSPORT PROTEIN-RELATED"/>
    <property type="match status" value="1"/>
</dbReference>
<reference evidence="7 8" key="1">
    <citation type="submission" date="2021-01" db="EMBL/GenBank/DDBJ databases">
        <title>Sequencing the genomes of 1000 actinobacteria strains.</title>
        <authorList>
            <person name="Klenk H.-P."/>
        </authorList>
    </citation>
    <scope>NUCLEOTIDE SEQUENCE [LARGE SCALE GENOMIC DNA]</scope>
    <source>
        <strain evidence="7 8">DSM 18662</strain>
    </source>
</reference>
<name>A0ABS2RDQ0_9ACTN</name>
<dbReference type="PROSITE" id="PS50850">
    <property type="entry name" value="MFS"/>
    <property type="match status" value="1"/>
</dbReference>
<evidence type="ECO:0000313" key="7">
    <source>
        <dbReference type="EMBL" id="MBM7797124.1"/>
    </source>
</evidence>
<evidence type="ECO:0000256" key="1">
    <source>
        <dbReference type="ARBA" id="ARBA00004651"/>
    </source>
</evidence>
<sequence>MLTTLLVHARRPVAPVPSFFILTAASTLLYALTFTVNLVYMVTVVGLDPLQMVLVGTVLEVTCFLFEIPTGIVADLHSRRLSILIGLVLIGCAFLLQGMVPTFAAMLAVQLIWGVGYTFTSGATEAWITDEQGAEEMAPVFTRAQQISLGATFAGTVAAGLLGIVDIRTPMVLSGAGFLLLAGWLVLTMPEDHFHPVPRHERDSFEAMGRSFVGGLALVRRRAVVRSLFLISLIAGLASEAFDRLWTVRILKDFALPTLFGSHEPVVWFAVFSLVGTLVSLLASLAVNRISPARVSALHPRRLLALLSAVQTAGIVGLALSGNLWLALAALWVKGAAEAVAIPIQAAWLNRNVESHVRATVLSMNGQANAIGQVVGGPPLGLLGNRTSVRTTLLASAVVTVPITLIFARMKPARVEAS</sequence>
<dbReference type="Proteomes" id="UP000704762">
    <property type="component" value="Unassembled WGS sequence"/>
</dbReference>
<dbReference type="Gene3D" id="1.20.1250.20">
    <property type="entry name" value="MFS general substrate transporter like domains"/>
    <property type="match status" value="1"/>
</dbReference>
<evidence type="ECO:0000313" key="8">
    <source>
        <dbReference type="Proteomes" id="UP000704762"/>
    </source>
</evidence>
<dbReference type="EMBL" id="JAFBCF010000001">
    <property type="protein sequence ID" value="MBM7797124.1"/>
    <property type="molecule type" value="Genomic_DNA"/>
</dbReference>
<evidence type="ECO:0000256" key="2">
    <source>
        <dbReference type="ARBA" id="ARBA00022692"/>
    </source>
</evidence>
<dbReference type="RefSeq" id="WP_338041074.1">
    <property type="nucleotide sequence ID" value="NZ_BAAAQP010000003.1"/>
</dbReference>
<keyword evidence="2 5" id="KW-0812">Transmembrane</keyword>
<evidence type="ECO:0000256" key="5">
    <source>
        <dbReference type="SAM" id="Phobius"/>
    </source>
</evidence>
<accession>A0ABS2RDQ0</accession>